<dbReference type="InterPro" id="IPR005170">
    <property type="entry name" value="Transptr-assoc_dom"/>
</dbReference>
<dbReference type="SUPFAM" id="SSF54631">
    <property type="entry name" value="CBS-domain pair"/>
    <property type="match status" value="1"/>
</dbReference>
<dbReference type="GO" id="GO:0005886">
    <property type="term" value="C:plasma membrane"/>
    <property type="evidence" value="ECO:0007669"/>
    <property type="project" value="TreeGrafter"/>
</dbReference>
<sequence length="465" mass="50696">MSSSLDILILLILILLNGVFAMSEISLVTSRRARLARMAEEKATGAARAQELNADPTRALSTIQVGITSIGILSGIVGESALAQPMAALLISFGMSPESAKAIGVVIVVVLITYFSIVLGELVPKRIGQMSPERIACRIAPPIHLLSVIAAPFVKLLSFSTKWLLERFGVKDTGTSQVTEEEIHAMIEEGKESGVIETAERDMVRNVFRLDDRQVASLMTPRADISWIDIDDPVEENVEKIRSSRRSRLPVCEGGLENVKGVCSTRTLLQQILENGKPDFKSNLSPVNYVPESLTGMELLEHFRKTDVPLALVVDEYGEVMGLVTPRDVLEAIAGEFKPELPGDGWASRREDGSWLLDGIIPVPELKDVLNLKRVPEEEQGRYSTLAGMMMLLLGRLPREGDTAEWGGWKLEIVDMDGRRVDKVIAFPAGGRPRPGAPRPGVPAGTSEVVPSTVPEAPQKEEKKA</sequence>
<dbReference type="InterPro" id="IPR000644">
    <property type="entry name" value="CBS_dom"/>
</dbReference>
<comment type="subcellular location">
    <subcellularLocation>
        <location evidence="1">Membrane</location>
        <topology evidence="1">Multi-pass membrane protein</topology>
    </subcellularLocation>
</comment>
<protein>
    <submittedName>
        <fullName evidence="13">HlyC/CorC family transporter</fullName>
    </submittedName>
</protein>
<dbReference type="Gene3D" id="3.10.580.10">
    <property type="entry name" value="CBS-domain"/>
    <property type="match status" value="1"/>
</dbReference>
<gene>
    <name evidence="13" type="ORF">GBM95_04040</name>
</gene>
<feature type="transmembrane region" description="Helical" evidence="10">
    <location>
        <begin position="135"/>
        <end position="154"/>
    </location>
</feature>
<dbReference type="InterPro" id="IPR046342">
    <property type="entry name" value="CBS_dom_sf"/>
</dbReference>
<evidence type="ECO:0000256" key="3">
    <source>
        <dbReference type="ARBA" id="ARBA00022737"/>
    </source>
</evidence>
<dbReference type="GO" id="GO:0050660">
    <property type="term" value="F:flavin adenine dinucleotide binding"/>
    <property type="evidence" value="ECO:0007669"/>
    <property type="project" value="InterPro"/>
</dbReference>
<evidence type="ECO:0000259" key="12">
    <source>
        <dbReference type="PROSITE" id="PS51846"/>
    </source>
</evidence>
<dbReference type="Proteomes" id="UP000430564">
    <property type="component" value="Unassembled WGS sequence"/>
</dbReference>
<evidence type="ECO:0000313" key="14">
    <source>
        <dbReference type="Proteomes" id="UP000430564"/>
    </source>
</evidence>
<reference evidence="13 14" key="1">
    <citation type="submission" date="2019-10" db="EMBL/GenBank/DDBJ databases">
        <title>Genome diversity of Sutterella seckii.</title>
        <authorList>
            <person name="Chaplin A.V."/>
            <person name="Sokolova S.R."/>
            <person name="Mosin K.A."/>
            <person name="Ivanova E.L."/>
            <person name="Kochetkova T.O."/>
            <person name="Goltsov A.Y."/>
            <person name="Trofimov D.Y."/>
            <person name="Efimov B.A."/>
        </authorList>
    </citation>
    <scope>NUCLEOTIDE SEQUENCE [LARGE SCALE GENOMIC DNA]</scope>
    <source>
        <strain evidence="13 14">ASD393</strain>
    </source>
</reference>
<organism evidence="13 14">
    <name type="scientific">Sutterella seckii</name>
    <dbReference type="NCBI Taxonomy" id="1944635"/>
    <lineage>
        <taxon>Bacteria</taxon>
        <taxon>Pseudomonadati</taxon>
        <taxon>Pseudomonadota</taxon>
        <taxon>Betaproteobacteria</taxon>
        <taxon>Burkholderiales</taxon>
        <taxon>Sutterellaceae</taxon>
        <taxon>Sutterella</taxon>
    </lineage>
</organism>
<dbReference type="CDD" id="cd04590">
    <property type="entry name" value="CBS_pair_CorC_HlyC_assoc"/>
    <property type="match status" value="1"/>
</dbReference>
<dbReference type="PROSITE" id="PS51846">
    <property type="entry name" value="CNNM"/>
    <property type="match status" value="1"/>
</dbReference>
<dbReference type="Pfam" id="PF01595">
    <property type="entry name" value="CNNM"/>
    <property type="match status" value="1"/>
</dbReference>
<dbReference type="Pfam" id="PF00571">
    <property type="entry name" value="CBS"/>
    <property type="match status" value="2"/>
</dbReference>
<dbReference type="OrthoDB" id="9797674at2"/>
<evidence type="ECO:0000256" key="2">
    <source>
        <dbReference type="ARBA" id="ARBA00022692"/>
    </source>
</evidence>
<dbReference type="PANTHER" id="PTHR22777">
    <property type="entry name" value="HEMOLYSIN-RELATED"/>
    <property type="match status" value="1"/>
</dbReference>
<evidence type="ECO:0000256" key="7">
    <source>
        <dbReference type="PROSITE-ProRule" id="PRU00703"/>
    </source>
</evidence>
<dbReference type="SMART" id="SM01091">
    <property type="entry name" value="CorC_HlyC"/>
    <property type="match status" value="1"/>
</dbReference>
<evidence type="ECO:0000256" key="1">
    <source>
        <dbReference type="ARBA" id="ARBA00004141"/>
    </source>
</evidence>
<keyword evidence="6 8" id="KW-0472">Membrane</keyword>
<feature type="domain" description="CNNM transmembrane" evidence="12">
    <location>
        <begin position="1"/>
        <end position="200"/>
    </location>
</feature>
<dbReference type="PROSITE" id="PS51371">
    <property type="entry name" value="CBS"/>
    <property type="match status" value="2"/>
</dbReference>
<dbReference type="Pfam" id="PF03471">
    <property type="entry name" value="CorC_HlyC"/>
    <property type="match status" value="1"/>
</dbReference>
<evidence type="ECO:0000256" key="6">
    <source>
        <dbReference type="ARBA" id="ARBA00023136"/>
    </source>
</evidence>
<evidence type="ECO:0000256" key="5">
    <source>
        <dbReference type="ARBA" id="ARBA00023122"/>
    </source>
</evidence>
<dbReference type="EMBL" id="WEHX01000015">
    <property type="protein sequence ID" value="KAB7661764.1"/>
    <property type="molecule type" value="Genomic_DNA"/>
</dbReference>
<evidence type="ECO:0000256" key="9">
    <source>
        <dbReference type="SAM" id="MobiDB-lite"/>
    </source>
</evidence>
<dbReference type="AlphaFoldDB" id="A0A6I1ESP8"/>
<name>A0A6I1ESP8_9BURK</name>
<accession>A0A6I1ESP8</accession>
<keyword evidence="4 8" id="KW-1133">Transmembrane helix</keyword>
<dbReference type="PANTHER" id="PTHR22777:SF17">
    <property type="entry name" value="UPF0053 PROTEIN SLL0260"/>
    <property type="match status" value="1"/>
</dbReference>
<dbReference type="InterPro" id="IPR002550">
    <property type="entry name" value="CNNM"/>
</dbReference>
<feature type="transmembrane region" description="Helical" evidence="10">
    <location>
        <begin position="102"/>
        <end position="123"/>
    </location>
</feature>
<evidence type="ECO:0000256" key="8">
    <source>
        <dbReference type="PROSITE-ProRule" id="PRU01193"/>
    </source>
</evidence>
<dbReference type="SMART" id="SM00116">
    <property type="entry name" value="CBS"/>
    <property type="match status" value="2"/>
</dbReference>
<keyword evidence="2 8" id="KW-0812">Transmembrane</keyword>
<evidence type="ECO:0000313" key="13">
    <source>
        <dbReference type="EMBL" id="KAB7661764.1"/>
    </source>
</evidence>
<dbReference type="SUPFAM" id="SSF56176">
    <property type="entry name" value="FAD-binding/transporter-associated domain-like"/>
    <property type="match status" value="1"/>
</dbReference>
<dbReference type="RefSeq" id="WP_152157909.1">
    <property type="nucleotide sequence ID" value="NZ_WEHX01000015.1"/>
</dbReference>
<feature type="domain" description="CBS" evidence="11">
    <location>
        <begin position="219"/>
        <end position="280"/>
    </location>
</feature>
<dbReference type="InterPro" id="IPR036318">
    <property type="entry name" value="FAD-bd_PCMH-like_sf"/>
</dbReference>
<evidence type="ECO:0000256" key="4">
    <source>
        <dbReference type="ARBA" id="ARBA00022989"/>
    </source>
</evidence>
<feature type="domain" description="CBS" evidence="11">
    <location>
        <begin position="283"/>
        <end position="340"/>
    </location>
</feature>
<evidence type="ECO:0000256" key="10">
    <source>
        <dbReference type="SAM" id="Phobius"/>
    </source>
</evidence>
<dbReference type="InterPro" id="IPR044751">
    <property type="entry name" value="Ion_transp-like_CBS"/>
</dbReference>
<evidence type="ECO:0000259" key="11">
    <source>
        <dbReference type="PROSITE" id="PS51371"/>
    </source>
</evidence>
<feature type="region of interest" description="Disordered" evidence="9">
    <location>
        <begin position="427"/>
        <end position="465"/>
    </location>
</feature>
<dbReference type="Gene3D" id="3.30.465.10">
    <property type="match status" value="1"/>
</dbReference>
<keyword evidence="5 7" id="KW-0129">CBS domain</keyword>
<dbReference type="InterPro" id="IPR016169">
    <property type="entry name" value="FAD-bd_PCMH_sub2"/>
</dbReference>
<comment type="caution">
    <text evidence="13">The sequence shown here is derived from an EMBL/GenBank/DDBJ whole genome shotgun (WGS) entry which is preliminary data.</text>
</comment>
<keyword evidence="3" id="KW-0677">Repeat</keyword>
<proteinExistence type="predicted"/>